<proteinExistence type="predicted"/>
<dbReference type="PANTHER" id="PTHR11731">
    <property type="entry name" value="PROTEASE FAMILY S9B,C DIPEPTIDYL-PEPTIDASE IV-RELATED"/>
    <property type="match status" value="1"/>
</dbReference>
<dbReference type="SUPFAM" id="SSF53474">
    <property type="entry name" value="alpha/beta-Hydrolases"/>
    <property type="match status" value="1"/>
</dbReference>
<dbReference type="EMBL" id="AP023322">
    <property type="protein sequence ID" value="BCI63896.1"/>
    <property type="molecule type" value="Genomic_DNA"/>
</dbReference>
<dbReference type="PANTHER" id="PTHR11731:SF193">
    <property type="entry name" value="DIPEPTIDYL PEPTIDASE 9"/>
    <property type="match status" value="1"/>
</dbReference>
<reference evidence="3" key="1">
    <citation type="submission" date="2020-07" db="EMBL/GenBank/DDBJ databases">
        <title>Complete genome sequencing of Coprobacter sp. strain 2CBH44.</title>
        <authorList>
            <person name="Sakamoto M."/>
            <person name="Murakami T."/>
            <person name="Mori H."/>
        </authorList>
    </citation>
    <scope>NUCLEOTIDE SEQUENCE [LARGE SCALE GENOMIC DNA]</scope>
    <source>
        <strain evidence="3">2CBH44</strain>
    </source>
</reference>
<feature type="domain" description="Peptidase S9 prolyl oligopeptidase catalytic" evidence="1">
    <location>
        <begin position="695"/>
        <end position="874"/>
    </location>
</feature>
<accession>A0A7G1HW20</accession>
<keyword evidence="3" id="KW-1185">Reference proteome</keyword>
<evidence type="ECO:0000313" key="2">
    <source>
        <dbReference type="EMBL" id="BCI63896.1"/>
    </source>
</evidence>
<dbReference type="InterPro" id="IPR029058">
    <property type="entry name" value="AB_hydrolase_fold"/>
</dbReference>
<dbReference type="Pfam" id="PF00326">
    <property type="entry name" value="Peptidase_S9"/>
    <property type="match status" value="1"/>
</dbReference>
<dbReference type="InterPro" id="IPR001375">
    <property type="entry name" value="Peptidase_S9_cat"/>
</dbReference>
<gene>
    <name evidence="2" type="ORF">Cop2CBH44_22490</name>
</gene>
<dbReference type="AlphaFoldDB" id="A0A7G1HW20"/>
<dbReference type="InterPro" id="IPR050278">
    <property type="entry name" value="Serine_Prot_S9B/DPPIV"/>
</dbReference>
<dbReference type="KEGG" id="copr:Cop2CBH44_22490"/>
<dbReference type="RefSeq" id="WP_021931723.1">
    <property type="nucleotide sequence ID" value="NZ_AP023322.1"/>
</dbReference>
<evidence type="ECO:0000313" key="3">
    <source>
        <dbReference type="Proteomes" id="UP000594042"/>
    </source>
</evidence>
<protein>
    <recommendedName>
        <fullName evidence="1">Peptidase S9 prolyl oligopeptidase catalytic domain-containing protein</fullName>
    </recommendedName>
</protein>
<sequence>MMVKNSFICGILYGICLTFLCNISGQAEKKSLEIDAYKRWKRVESPNISFSGRWVTYHITPQDYNQKSEKKLYLYDTQKKQYDSIPNIDQVIFLYNDRYLMYETSDTTGNTHTMLMSLKNKKTREWQYIEPLSPVGQTVFSASTIYIPEDSVKRTPQFNRLIIRNIETGDSLHIDSIKSYNFYNHNKSIIFIQKHQQGNQILYGPIAGPYKVLYQGNEKYPEHFNFSEKTLTGSFNIGEDSLWYNFSLKNKKYNLLLDKKEIPVPAGMEIHKLNLANNKKYFTLELKPITTNKQNTVNKKKNKNSDSSFELELWTWNEYEVPTTQRKSRYNKQEYDKYIYIPENKRLVMVAPAKFDVYYPYDCDDIRFVISTDDGPYLKDKEWVDDTPFDIYLTDLSTGKRQLVGTKYRKRPEWGPKGKYAVMYDPINHIWNKIDGTTGKVSDISTATGDQMYYKLYDKPAPAPSYGIAGWMADGNSVLLYGEYDWWKIDLTGKDMPECFTQEYGRKNKMSIRKITSNFDTKVFSPNENILVKLFNHITKEEGIYSLNENGKLKKLTYGPYQYSIHKISENKKYCIWVRQNIDEFRDLWWSKIDFSNPTRITNANPQQSEYKWGTVKVVKWTNYEGKENEGLLYLPENYDSTKKYPTLVQFYETHSNDAYVYRTPGLSSAMADIITFVSNGYIVFTPDIHFTIGMPGKSCYDAVVSGTQMLIDKGIATPGKIGLQGHSWSGFQTAYLVTKTNMFACANIGAPIVDMVTGYLSIRNGSGMPRMFMYEETQSRMGKTLWEAKDKYLANSPLLDADKIETPLLIYHCDADEAVPYEQGRALYLAMRRLRKPAWLLNYKNEGHFLSGEGAQRDWTIRMTQFFDYYLKETKEPRWMKEGININERGIDQKYDLIQ</sequence>
<dbReference type="GO" id="GO:0008236">
    <property type="term" value="F:serine-type peptidase activity"/>
    <property type="evidence" value="ECO:0007669"/>
    <property type="project" value="InterPro"/>
</dbReference>
<dbReference type="Gene3D" id="2.120.10.30">
    <property type="entry name" value="TolB, C-terminal domain"/>
    <property type="match status" value="1"/>
</dbReference>
<evidence type="ECO:0000259" key="1">
    <source>
        <dbReference type="Pfam" id="PF00326"/>
    </source>
</evidence>
<dbReference type="Proteomes" id="UP000594042">
    <property type="component" value="Chromosome"/>
</dbReference>
<dbReference type="Gene3D" id="3.40.50.1820">
    <property type="entry name" value="alpha/beta hydrolase"/>
    <property type="match status" value="1"/>
</dbReference>
<dbReference type="GO" id="GO:0006508">
    <property type="term" value="P:proteolysis"/>
    <property type="evidence" value="ECO:0007669"/>
    <property type="project" value="InterPro"/>
</dbReference>
<name>A0A7G1HW20_9BACT</name>
<dbReference type="GO" id="GO:0008239">
    <property type="term" value="F:dipeptidyl-peptidase activity"/>
    <property type="evidence" value="ECO:0007669"/>
    <property type="project" value="TreeGrafter"/>
</dbReference>
<organism evidence="2 3">
    <name type="scientific">Coprobacter secundus subsp. similis</name>
    <dbReference type="NCBI Taxonomy" id="2751153"/>
    <lineage>
        <taxon>Bacteria</taxon>
        <taxon>Pseudomonadati</taxon>
        <taxon>Bacteroidota</taxon>
        <taxon>Bacteroidia</taxon>
        <taxon>Bacteroidales</taxon>
        <taxon>Barnesiellaceae</taxon>
        <taxon>Coprobacter</taxon>
    </lineage>
</organism>
<dbReference type="InterPro" id="IPR011042">
    <property type="entry name" value="6-blade_b-propeller_TolB-like"/>
</dbReference>